<dbReference type="PANTHER" id="PTHR30238">
    <property type="entry name" value="MEMBRANE BOUND PREDICTED REDOX MODULATOR"/>
    <property type="match status" value="1"/>
</dbReference>
<feature type="transmembrane region" description="Helical" evidence="6">
    <location>
        <begin position="85"/>
        <end position="107"/>
    </location>
</feature>
<accession>A0A0F4VCE9</accession>
<keyword evidence="5 6" id="KW-0472">Membrane</keyword>
<feature type="transmembrane region" description="Helical" evidence="6">
    <location>
        <begin position="208"/>
        <end position="231"/>
    </location>
</feature>
<feature type="transmembrane region" description="Helical" evidence="6">
    <location>
        <begin position="12"/>
        <end position="31"/>
    </location>
</feature>
<reference evidence="7 8" key="1">
    <citation type="submission" date="2015-03" db="EMBL/GenBank/DDBJ databases">
        <title>Comparative genomics of Pseudomonas insights into diversity of traits involved in vanlence and defense.</title>
        <authorList>
            <person name="Qin Y."/>
        </authorList>
    </citation>
    <scope>NUCLEOTIDE SEQUENCE [LARGE SCALE GENOMIC DNA]</scope>
    <source>
        <strain evidence="7 8">H24</strain>
    </source>
</reference>
<dbReference type="AlphaFoldDB" id="A0A0F4VCE9"/>
<name>A0A0F4VCE9_PSEFL</name>
<dbReference type="RefSeq" id="WP_046053517.1">
    <property type="nucleotide sequence ID" value="NZ_LACH01000015.1"/>
</dbReference>
<dbReference type="EMBL" id="LACH01000015">
    <property type="protein sequence ID" value="KJZ66195.1"/>
    <property type="molecule type" value="Genomic_DNA"/>
</dbReference>
<evidence type="ECO:0000256" key="2">
    <source>
        <dbReference type="ARBA" id="ARBA00007511"/>
    </source>
</evidence>
<gene>
    <name evidence="7" type="ORF">VD17_08895</name>
</gene>
<evidence type="ECO:0000256" key="3">
    <source>
        <dbReference type="ARBA" id="ARBA00022692"/>
    </source>
</evidence>
<evidence type="ECO:0000313" key="8">
    <source>
        <dbReference type="Proteomes" id="UP000033400"/>
    </source>
</evidence>
<evidence type="ECO:0000313" key="7">
    <source>
        <dbReference type="EMBL" id="KJZ66195.1"/>
    </source>
</evidence>
<feature type="transmembrane region" description="Helical" evidence="6">
    <location>
        <begin position="237"/>
        <end position="257"/>
    </location>
</feature>
<feature type="transmembrane region" description="Helical" evidence="6">
    <location>
        <begin position="294"/>
        <end position="313"/>
    </location>
</feature>
<dbReference type="InterPro" id="IPR005496">
    <property type="entry name" value="Integral_membrane_TerC"/>
</dbReference>
<proteinExistence type="inferred from homology"/>
<evidence type="ECO:0000256" key="6">
    <source>
        <dbReference type="SAM" id="Phobius"/>
    </source>
</evidence>
<comment type="similarity">
    <text evidence="2">Belongs to the TerC family.</text>
</comment>
<dbReference type="Pfam" id="PF03741">
    <property type="entry name" value="TerC"/>
    <property type="match status" value="1"/>
</dbReference>
<feature type="transmembrane region" description="Helical" evidence="6">
    <location>
        <begin position="144"/>
        <end position="164"/>
    </location>
</feature>
<evidence type="ECO:0000256" key="1">
    <source>
        <dbReference type="ARBA" id="ARBA00004141"/>
    </source>
</evidence>
<feature type="transmembrane region" description="Helical" evidence="6">
    <location>
        <begin position="43"/>
        <end position="65"/>
    </location>
</feature>
<dbReference type="GO" id="GO:0016020">
    <property type="term" value="C:membrane"/>
    <property type="evidence" value="ECO:0007669"/>
    <property type="project" value="UniProtKB-SubCell"/>
</dbReference>
<feature type="transmembrane region" description="Helical" evidence="6">
    <location>
        <begin position="116"/>
        <end position="138"/>
    </location>
</feature>
<comment type="subcellular location">
    <subcellularLocation>
        <location evidence="1">Membrane</location>
        <topology evidence="1">Multi-pass membrane protein</topology>
    </subcellularLocation>
</comment>
<protein>
    <submittedName>
        <fullName evidence="7">Membrane protein</fullName>
    </submittedName>
</protein>
<dbReference type="Proteomes" id="UP000033400">
    <property type="component" value="Unassembled WGS sequence"/>
</dbReference>
<evidence type="ECO:0000256" key="5">
    <source>
        <dbReference type="ARBA" id="ARBA00023136"/>
    </source>
</evidence>
<dbReference type="PANTHER" id="PTHR30238:SF0">
    <property type="entry name" value="THYLAKOID MEMBRANE PROTEIN TERC, CHLOROPLASTIC"/>
    <property type="match status" value="1"/>
</dbReference>
<dbReference type="PATRIC" id="fig|294.133.peg.862"/>
<dbReference type="InterPro" id="IPR022369">
    <property type="entry name" value="Integral_membrane_TerC_rswitch"/>
</dbReference>
<dbReference type="OrthoDB" id="9783692at2"/>
<evidence type="ECO:0000256" key="4">
    <source>
        <dbReference type="ARBA" id="ARBA00022989"/>
    </source>
</evidence>
<keyword evidence="4 6" id="KW-1133">Transmembrane helix</keyword>
<organism evidence="7 8">
    <name type="scientific">Pseudomonas fluorescens</name>
    <dbReference type="NCBI Taxonomy" id="294"/>
    <lineage>
        <taxon>Bacteria</taxon>
        <taxon>Pseudomonadati</taxon>
        <taxon>Pseudomonadota</taxon>
        <taxon>Gammaproteobacteria</taxon>
        <taxon>Pseudomonadales</taxon>
        <taxon>Pseudomonadaceae</taxon>
        <taxon>Pseudomonas</taxon>
    </lineage>
</organism>
<comment type="caution">
    <text evidence="7">The sequence shown here is derived from an EMBL/GenBank/DDBJ whole genome shotgun (WGS) entry which is preliminary data.</text>
</comment>
<keyword evidence="3 6" id="KW-0812">Transmembrane</keyword>
<sequence length="323" mass="36699">MQPVNIGEPWMWVAFIVFVVAMLALDLFVFGGRKAHRVSVREATCWVIAWCALALAFAGLLRWYLTGEFGPEIAQRKMLEFLTGYLIEQSLSIDNMFVFVMIFGYFAVPPELQRRVLLYGVLGAIVMRAAMIFAGVWLVSQFAWLLYVFGVFLIITGIKMLVFAGQRPDLDKNPLLHWIRGHLRITNGLHGEHFFVLRDGRRWATPMFLVLVLIEASDLVFAIDSIPAIFAITTDPFIVFTSNIFAIMGLRALYFLLADMAERFHLLKYGLATVLVFIGAKMTLMPWLHMPVEWSLAVVGGIILTSVLLSLIMTRKEDRMRSL</sequence>
<dbReference type="NCBIfam" id="TIGR03718">
    <property type="entry name" value="R_switched_Alx"/>
    <property type="match status" value="1"/>
</dbReference>
<feature type="transmembrane region" description="Helical" evidence="6">
    <location>
        <begin position="269"/>
        <end position="288"/>
    </location>
</feature>